<name>A0ABQ0QBE4_9PROT</name>
<evidence type="ECO:0000259" key="2">
    <source>
        <dbReference type="Pfam" id="PF03551"/>
    </source>
</evidence>
<dbReference type="PANTHER" id="PTHR43252:SF7">
    <property type="entry name" value="TRANSCRIPTIONAL REGULATOR YQJI"/>
    <property type="match status" value="1"/>
</dbReference>
<dbReference type="InterPro" id="IPR005149">
    <property type="entry name" value="Tscrpt_reg_PadR_N"/>
</dbReference>
<gene>
    <name evidence="3" type="ORF">AA0228_1532</name>
</gene>
<feature type="compositionally biased region" description="Gly residues" evidence="1">
    <location>
        <begin position="67"/>
        <end position="102"/>
    </location>
</feature>
<reference evidence="3" key="1">
    <citation type="submission" date="2013-04" db="EMBL/GenBank/DDBJ databases">
        <title>The genome sequencing project of 58 acetic acid bacteria.</title>
        <authorList>
            <person name="Okamoto-Kainuma A."/>
            <person name="Ishikawa M."/>
            <person name="Umino S."/>
            <person name="Koizumi Y."/>
            <person name="Shiwa Y."/>
            <person name="Yoshikawa H."/>
            <person name="Matsutani M."/>
            <person name="Matsushita K."/>
        </authorList>
    </citation>
    <scope>NUCLEOTIDE SEQUENCE</scope>
    <source>
        <strain evidence="3">NRIC 0228</strain>
    </source>
</reference>
<accession>A0ABQ0QBE4</accession>
<dbReference type="Gene3D" id="1.10.10.10">
    <property type="entry name" value="Winged helix-like DNA-binding domain superfamily/Winged helix DNA-binding domain"/>
    <property type="match status" value="1"/>
</dbReference>
<dbReference type="Pfam" id="PF03551">
    <property type="entry name" value="PadR"/>
    <property type="match status" value="1"/>
</dbReference>
<dbReference type="PANTHER" id="PTHR43252">
    <property type="entry name" value="TRANSCRIPTIONAL REGULATOR YQJI"/>
    <property type="match status" value="1"/>
</dbReference>
<dbReference type="InterPro" id="IPR036388">
    <property type="entry name" value="WH-like_DNA-bd_sf"/>
</dbReference>
<dbReference type="RefSeq" id="WP_099181859.1">
    <property type="nucleotide sequence ID" value="NZ_BAQW01000006.1"/>
</dbReference>
<feature type="compositionally biased region" description="Basic and acidic residues" evidence="1">
    <location>
        <begin position="41"/>
        <end position="56"/>
    </location>
</feature>
<sequence length="278" mass="30554">MFKHDTHRAERGFSKFSRGFGFGGHKHRRDGKVRGETTGSDEEKMRDRPESGEDRSRRGHEGRRFGGRGGEGRGGGNRGGRGFFGGRGPRGGGGRFGGGGFGDETFGRGRKLTAEELQIVIEALLHDQPAHGYELIRRLEEHSGGFYKPSPGVIYPSLTYLEEAGLTAVTQDGNRKLYSLTDEGRAHYEANREQATRILEVLARIGARMSEVRDAFSGVNDLDPSLGQDFHEARLALKMALKSRRGANADELRRIVGVLRRAADEISGKANVEMPSED</sequence>
<organism evidence="3 4">
    <name type="scientific">Gluconobacter frateurii NRIC 0228</name>
    <dbReference type="NCBI Taxonomy" id="1307946"/>
    <lineage>
        <taxon>Bacteria</taxon>
        <taxon>Pseudomonadati</taxon>
        <taxon>Pseudomonadota</taxon>
        <taxon>Alphaproteobacteria</taxon>
        <taxon>Acetobacterales</taxon>
        <taxon>Acetobacteraceae</taxon>
        <taxon>Gluconobacter</taxon>
    </lineage>
</organism>
<evidence type="ECO:0000313" key="3">
    <source>
        <dbReference type="EMBL" id="GBR11899.1"/>
    </source>
</evidence>
<feature type="region of interest" description="Disordered" evidence="1">
    <location>
        <begin position="1"/>
        <end position="102"/>
    </location>
</feature>
<keyword evidence="4" id="KW-1185">Reference proteome</keyword>
<feature type="domain" description="Transcription regulator PadR N-terminal" evidence="2">
    <location>
        <begin position="123"/>
        <end position="189"/>
    </location>
</feature>
<evidence type="ECO:0000313" key="4">
    <source>
        <dbReference type="Proteomes" id="UP001061070"/>
    </source>
</evidence>
<proteinExistence type="predicted"/>
<comment type="caution">
    <text evidence="3">The sequence shown here is derived from an EMBL/GenBank/DDBJ whole genome shotgun (WGS) entry which is preliminary data.</text>
</comment>
<evidence type="ECO:0000256" key="1">
    <source>
        <dbReference type="SAM" id="MobiDB-lite"/>
    </source>
</evidence>
<dbReference type="EMBL" id="BAQW01000006">
    <property type="protein sequence ID" value="GBR11899.1"/>
    <property type="molecule type" value="Genomic_DNA"/>
</dbReference>
<dbReference type="InterPro" id="IPR036390">
    <property type="entry name" value="WH_DNA-bd_sf"/>
</dbReference>
<dbReference type="SUPFAM" id="SSF46785">
    <property type="entry name" value="Winged helix' DNA-binding domain"/>
    <property type="match status" value="1"/>
</dbReference>
<protein>
    <submittedName>
        <fullName evidence="3">Transcriptional regulator</fullName>
    </submittedName>
</protein>
<dbReference type="Proteomes" id="UP001061070">
    <property type="component" value="Unassembled WGS sequence"/>
</dbReference>